<reference evidence="1 2" key="2">
    <citation type="submission" date="2013-09" db="EMBL/GenBank/DDBJ databases">
        <title>Whole genome comparison of six Crocosphaera watsonii strains with differing phenotypes.</title>
        <authorList>
            <person name="Bench S.R."/>
            <person name="Heller P."/>
            <person name="Frank I."/>
            <person name="Arciniega M."/>
            <person name="Shilova I.N."/>
            <person name="Zehr J.P."/>
        </authorList>
    </citation>
    <scope>NUCLEOTIDE SEQUENCE [LARGE SCALE GENOMIC DNA]</scope>
    <source>
        <strain evidence="1 2">WH 0005</strain>
    </source>
</reference>
<comment type="caution">
    <text evidence="1">The sequence shown here is derived from an EMBL/GenBank/DDBJ whole genome shotgun (WGS) entry which is preliminary data.</text>
</comment>
<evidence type="ECO:0000313" key="1">
    <source>
        <dbReference type="EMBL" id="CCQ58561.1"/>
    </source>
</evidence>
<dbReference type="RefSeq" id="WP_021833917.1">
    <property type="nucleotide sequence ID" value="NZ_CAQL01001048.1"/>
</dbReference>
<proteinExistence type="predicted"/>
<sequence>MINILRYLATDIQLNVDEIQKTLDYQQRLALATNSLTKNASEISNKKLLNQI</sequence>
<reference evidence="1 2" key="1">
    <citation type="submission" date="2013-01" db="EMBL/GenBank/DDBJ databases">
        <authorList>
            <person name="Bench S."/>
        </authorList>
    </citation>
    <scope>NUCLEOTIDE SEQUENCE [LARGE SCALE GENOMIC DNA]</scope>
    <source>
        <strain evidence="1 2">WH 0005</strain>
    </source>
</reference>
<accession>T2IY26</accession>
<dbReference type="Proteomes" id="UP000017981">
    <property type="component" value="Unassembled WGS sequence"/>
</dbReference>
<dbReference type="EMBL" id="CAQL01001048">
    <property type="protein sequence ID" value="CCQ58561.1"/>
    <property type="molecule type" value="Genomic_DNA"/>
</dbReference>
<evidence type="ECO:0000313" key="2">
    <source>
        <dbReference type="Proteomes" id="UP000017981"/>
    </source>
</evidence>
<gene>
    <name evidence="1" type="ORF">CWATWH0005_206</name>
</gene>
<dbReference type="AlphaFoldDB" id="T2IY26"/>
<protein>
    <submittedName>
        <fullName evidence="1">Uncharacterized protein</fullName>
    </submittedName>
</protein>
<organism evidence="1 2">
    <name type="scientific">Crocosphaera watsonii WH 0005</name>
    <dbReference type="NCBI Taxonomy" id="423472"/>
    <lineage>
        <taxon>Bacteria</taxon>
        <taxon>Bacillati</taxon>
        <taxon>Cyanobacteriota</taxon>
        <taxon>Cyanophyceae</taxon>
        <taxon>Oscillatoriophycideae</taxon>
        <taxon>Chroococcales</taxon>
        <taxon>Aphanothecaceae</taxon>
        <taxon>Crocosphaera</taxon>
    </lineage>
</organism>
<name>T2IY26_CROWT</name>